<feature type="signal peptide" evidence="3">
    <location>
        <begin position="1"/>
        <end position="21"/>
    </location>
</feature>
<dbReference type="KEGG" id="mlr:MELLADRAFT_87504"/>
<dbReference type="InParanoid" id="F4RNK5"/>
<feature type="transmembrane region" description="Helical" evidence="2">
    <location>
        <begin position="247"/>
        <end position="269"/>
    </location>
</feature>
<dbReference type="InterPro" id="IPR057194">
    <property type="entry name" value="DUF7872"/>
</dbReference>
<dbReference type="AlphaFoldDB" id="F4RNK5"/>
<keyword evidence="2" id="KW-0812">Transmembrane</keyword>
<feature type="compositionally biased region" description="Polar residues" evidence="1">
    <location>
        <begin position="44"/>
        <end position="62"/>
    </location>
</feature>
<feature type="chain" id="PRO_5003320906" description="DUF7872 domain-containing protein" evidence="3">
    <location>
        <begin position="22"/>
        <end position="493"/>
    </location>
</feature>
<keyword evidence="2" id="KW-1133">Transmembrane helix</keyword>
<evidence type="ECO:0000313" key="6">
    <source>
        <dbReference type="Proteomes" id="UP000001072"/>
    </source>
</evidence>
<accession>F4RNK5</accession>
<dbReference type="EMBL" id="GL883110">
    <property type="protein sequence ID" value="EGG06079.1"/>
    <property type="molecule type" value="Genomic_DNA"/>
</dbReference>
<dbReference type="STRING" id="747676.F4RNK5"/>
<dbReference type="GeneID" id="18934541"/>
<dbReference type="PANTHER" id="PTHR33339">
    <property type="entry name" value="LYSM DOMAIN-CONTAINING PROTEIN"/>
    <property type="match status" value="1"/>
</dbReference>
<keyword evidence="6" id="KW-1185">Reference proteome</keyword>
<evidence type="ECO:0000256" key="1">
    <source>
        <dbReference type="SAM" id="MobiDB-lite"/>
    </source>
</evidence>
<gene>
    <name evidence="5" type="ORF">MELLADRAFT_87504</name>
</gene>
<dbReference type="OrthoDB" id="2502536at2759"/>
<name>F4RNK5_MELLP</name>
<proteinExistence type="predicted"/>
<feature type="transmembrane region" description="Helical" evidence="2">
    <location>
        <begin position="210"/>
        <end position="235"/>
    </location>
</feature>
<sequence>MVAQMLRRLIPVVLIIGCSRCAQFNRRALTMGPGHPIGTLAAIPSNQTGAPTPAANLTSPSTQPIVATPAGSTPNVTPSNTTNTINPANPNACQKLPITPNTWNQLGIDNYLQSYPGGANLSLTAFAKANGAANFGCGEGENCNAGQLCHPVQSPAWQVLYAVQEWNHNTNMLMDSVAYSMGMVQSTSAAMVNDLFPQEKNSRFVLDLTWLYTTVIGAASLGAAVTAGTVIAAAAASAITTLTLTSALSFMFLNIPILVAQGAMIATFFQDPVSTPGFAEWTQLSFYLARMQDVFQRNCAENTQKMIDSGISTDLGIFGAIKNGNFFFPTALLEMSKIEEQIGKIIKARLVNKILRQQGAFVTIGSDPCHGSGPNGSRAGNDRLSYCDKDGVMYNVVRAEGKKTKNDIYNAIMIRDKYGFTAEDITTISVQCQAKYGNFEHDPLVDPQARLTGNMDCGFNLPVCNCKDEAVAGKRSNGKTTVVACREGLGLPI</sequence>
<feature type="region of interest" description="Disordered" evidence="1">
    <location>
        <begin position="40"/>
        <end position="62"/>
    </location>
</feature>
<dbReference type="Proteomes" id="UP000001072">
    <property type="component" value="Unassembled WGS sequence"/>
</dbReference>
<keyword evidence="3" id="KW-0732">Signal</keyword>
<dbReference type="RefSeq" id="XP_007410730.1">
    <property type="nucleotide sequence ID" value="XM_007410668.1"/>
</dbReference>
<reference evidence="6" key="1">
    <citation type="journal article" date="2011" name="Proc. Natl. Acad. Sci. U.S.A.">
        <title>Obligate biotrophy features unraveled by the genomic analysis of rust fungi.</title>
        <authorList>
            <person name="Duplessis S."/>
            <person name="Cuomo C.A."/>
            <person name="Lin Y.-C."/>
            <person name="Aerts A."/>
            <person name="Tisserant E."/>
            <person name="Veneault-Fourrey C."/>
            <person name="Joly D.L."/>
            <person name="Hacquard S."/>
            <person name="Amselem J."/>
            <person name="Cantarel B.L."/>
            <person name="Chiu R."/>
            <person name="Coutinho P.M."/>
            <person name="Feau N."/>
            <person name="Field M."/>
            <person name="Frey P."/>
            <person name="Gelhaye E."/>
            <person name="Goldberg J."/>
            <person name="Grabherr M.G."/>
            <person name="Kodira C.D."/>
            <person name="Kohler A."/>
            <person name="Kuees U."/>
            <person name="Lindquist E.A."/>
            <person name="Lucas S.M."/>
            <person name="Mago R."/>
            <person name="Mauceli E."/>
            <person name="Morin E."/>
            <person name="Murat C."/>
            <person name="Pangilinan J.L."/>
            <person name="Park R."/>
            <person name="Pearson M."/>
            <person name="Quesneville H."/>
            <person name="Rouhier N."/>
            <person name="Sakthikumar S."/>
            <person name="Salamov A.A."/>
            <person name="Schmutz J."/>
            <person name="Selles B."/>
            <person name="Shapiro H."/>
            <person name="Tanguay P."/>
            <person name="Tuskan G.A."/>
            <person name="Henrissat B."/>
            <person name="Van de Peer Y."/>
            <person name="Rouze P."/>
            <person name="Ellis J.G."/>
            <person name="Dodds P.N."/>
            <person name="Schein J.E."/>
            <person name="Zhong S."/>
            <person name="Hamelin R.C."/>
            <person name="Grigoriev I.V."/>
            <person name="Szabo L.J."/>
            <person name="Martin F."/>
        </authorList>
    </citation>
    <scope>NUCLEOTIDE SEQUENCE [LARGE SCALE GENOMIC DNA]</scope>
    <source>
        <strain evidence="6">98AG31 / pathotype 3-4-7</strain>
    </source>
</reference>
<evidence type="ECO:0000256" key="3">
    <source>
        <dbReference type="SAM" id="SignalP"/>
    </source>
</evidence>
<dbReference type="HOGENOM" id="CLU_030195_1_0_1"/>
<dbReference type="Pfam" id="PF25278">
    <property type="entry name" value="DUF7872"/>
    <property type="match status" value="1"/>
</dbReference>
<keyword evidence="2" id="KW-0472">Membrane</keyword>
<feature type="domain" description="DUF7872" evidence="4">
    <location>
        <begin position="276"/>
        <end position="493"/>
    </location>
</feature>
<dbReference type="PANTHER" id="PTHR33339:SF1">
    <property type="entry name" value="LYSM DOMAIN-CONTAINING PROTEIN"/>
    <property type="match status" value="1"/>
</dbReference>
<organism evidence="6">
    <name type="scientific">Melampsora larici-populina (strain 98AG31 / pathotype 3-4-7)</name>
    <name type="common">Poplar leaf rust fungus</name>
    <dbReference type="NCBI Taxonomy" id="747676"/>
    <lineage>
        <taxon>Eukaryota</taxon>
        <taxon>Fungi</taxon>
        <taxon>Dikarya</taxon>
        <taxon>Basidiomycota</taxon>
        <taxon>Pucciniomycotina</taxon>
        <taxon>Pucciniomycetes</taxon>
        <taxon>Pucciniales</taxon>
        <taxon>Melampsoraceae</taxon>
        <taxon>Melampsora</taxon>
    </lineage>
</organism>
<protein>
    <recommendedName>
        <fullName evidence="4">DUF7872 domain-containing protein</fullName>
    </recommendedName>
</protein>
<evidence type="ECO:0000259" key="4">
    <source>
        <dbReference type="Pfam" id="PF25278"/>
    </source>
</evidence>
<evidence type="ECO:0000256" key="2">
    <source>
        <dbReference type="SAM" id="Phobius"/>
    </source>
</evidence>
<evidence type="ECO:0000313" key="5">
    <source>
        <dbReference type="EMBL" id="EGG06079.1"/>
    </source>
</evidence>
<dbReference type="VEuPathDB" id="FungiDB:MELLADRAFT_87504"/>